<evidence type="ECO:0000256" key="1">
    <source>
        <dbReference type="ARBA" id="ARBA00009582"/>
    </source>
</evidence>
<dbReference type="GO" id="GO:0006623">
    <property type="term" value="P:protein targeting to vacuole"/>
    <property type="evidence" value="ECO:0007669"/>
    <property type="project" value="InterPro"/>
</dbReference>
<dbReference type="GO" id="GO:0030897">
    <property type="term" value="C:HOPS complex"/>
    <property type="evidence" value="ECO:0007669"/>
    <property type="project" value="UniProtKB-UniRule"/>
</dbReference>
<proteinExistence type="inferred from homology"/>
<dbReference type="PANTHER" id="PTHR12616:SF1">
    <property type="entry name" value="VACUOLAR PROTEIN SORTING-ASSOCIATED PROTEIN 41 HOMOLOG"/>
    <property type="match status" value="1"/>
</dbReference>
<feature type="coiled-coil region" evidence="6">
    <location>
        <begin position="857"/>
        <end position="888"/>
    </location>
</feature>
<evidence type="ECO:0000256" key="6">
    <source>
        <dbReference type="SAM" id="Coils"/>
    </source>
</evidence>
<dbReference type="Gene3D" id="2.130.10.10">
    <property type="entry name" value="YVTN repeat-like/Quinoprotein amine dehydrogenase"/>
    <property type="match status" value="1"/>
</dbReference>
<dbReference type="InterPro" id="IPR036322">
    <property type="entry name" value="WD40_repeat_dom_sf"/>
</dbReference>
<dbReference type="Pfam" id="PF23411">
    <property type="entry name" value="Beta-prop_Vps41"/>
    <property type="match status" value="1"/>
</dbReference>
<evidence type="ECO:0000313" key="10">
    <source>
        <dbReference type="Proteomes" id="UP001152885"/>
    </source>
</evidence>
<reference evidence="9" key="1">
    <citation type="submission" date="2022-12" db="EMBL/GenBank/DDBJ databases">
        <authorList>
            <person name="Brejova B."/>
        </authorList>
    </citation>
    <scope>NUCLEOTIDE SEQUENCE</scope>
</reference>
<dbReference type="SUPFAM" id="SSF50978">
    <property type="entry name" value="WD40 repeat-like"/>
    <property type="match status" value="1"/>
</dbReference>
<dbReference type="Gene3D" id="1.25.40.10">
    <property type="entry name" value="Tetratricopeptide repeat domain"/>
    <property type="match status" value="1"/>
</dbReference>
<dbReference type="GO" id="GO:0016236">
    <property type="term" value="P:macroautophagy"/>
    <property type="evidence" value="ECO:0007669"/>
    <property type="project" value="TreeGrafter"/>
</dbReference>
<keyword evidence="10" id="KW-1185">Reference proteome</keyword>
<dbReference type="GO" id="GO:0005770">
    <property type="term" value="C:late endosome"/>
    <property type="evidence" value="ECO:0007669"/>
    <property type="project" value="UniProtKB-UniRule"/>
</dbReference>
<gene>
    <name evidence="9" type="ORF">CANVERA_P1893</name>
</gene>
<keyword evidence="3 4" id="KW-0653">Protein transport</keyword>
<comment type="similarity">
    <text evidence="1 4">Belongs to the VPS41 family.</text>
</comment>
<feature type="repeat" description="CHCR" evidence="5">
    <location>
        <begin position="642"/>
        <end position="785"/>
    </location>
</feature>
<dbReference type="Pfam" id="PF23556">
    <property type="entry name" value="TPR_Vps41"/>
    <property type="match status" value="1"/>
</dbReference>
<dbReference type="InterPro" id="IPR011990">
    <property type="entry name" value="TPR-like_helical_dom_sf"/>
</dbReference>
<evidence type="ECO:0000256" key="7">
    <source>
        <dbReference type="SAM" id="MobiDB-lite"/>
    </source>
</evidence>
<sequence length="925" mass="107339">MVHNETTTIEESHNEKQIRELSEESEESSTDIENEDEELEPPKLKYTRLNKLPTNFFNKDPISTSFFHDDIFIFATHSGIIHICKCNFESIRTFKAHKASILSVYTNGIYFASGSMDGTVVIGSILDDKDIVAYDFQRPIHAVILDPNYAKNRSFISGGMAGKVIYSSKSWLGKRSDIVLDEGNGPIVKLELVKDDLIFWMNDKGINVFQISSKTIIAVIEKPEDSARSDLYWPRCALLDSDRLIIAWSNYVWSLRVSVKSKEDNESIGSSGMSRILPSTASISFRSNVVQEKKIEVEHVFKMDDLIAGIASFNDDLWMCLTYNPPTQDEEIGKKEFYNPDLKLINSMTGEVEFEEEIGLKNINNLGLNDFNLLCHIETIPKYFIISAKDCVIAQELQIEDRLDWYLNKENYLQVYEISQYLVTPYKRLSFGIQYVDSLVKEDDWDKAGQFLKKLLEIEPVNEDQSMISEEISSININDEIVSQWDTWSNIFINSGHIKELTDVIPETELIKKEIYDKILLYWIENDGEKLLQLVKDWDISIYEVSKIQKELESKSGEIDENLERALIVIFNKSLQFTKAIPHLKHLKDPNIVEYLSEHHILPKFINDLPEFISLRFENAKDLTTLPVPQIEDKVSDIIDILINYRMEISPKTIVSIFNKANLSILNFFYLENLSSIDEILIKGFGDERMKLYSEFKRSSLLPYLKNNNDYDIDYAISICESNEYIEELVYTYGKINENKKAIELVINKLNDPIMAINFAKHQNDKETWEILIENSITRSNFIKALIENSDESSNLYYDPITILQRMPQDIKIEGLNLSIIEFSKNNELNKLINQLILNIIYKNLKENSVDYTNYKTKGLEIEIDKELKELKKLIQKFETILILKKNEDIELKLESKFLDDNVHHLAYENLYEKLIHIKELESRI</sequence>
<comment type="subcellular location">
    <subcellularLocation>
        <location evidence="4">Vacuole</location>
    </subcellularLocation>
</comment>
<dbReference type="PIRSF" id="PIRSF028921">
    <property type="entry name" value="VPS41"/>
    <property type="match status" value="1"/>
</dbReference>
<dbReference type="InterPro" id="IPR000547">
    <property type="entry name" value="Clathrin_H-chain/VPS_repeat"/>
</dbReference>
<comment type="function">
    <text evidence="4">Required for vacuolar assembly and vacuolar traffic.</text>
</comment>
<organism evidence="9 10">
    <name type="scientific">Candida verbasci</name>
    <dbReference type="NCBI Taxonomy" id="1227364"/>
    <lineage>
        <taxon>Eukaryota</taxon>
        <taxon>Fungi</taxon>
        <taxon>Dikarya</taxon>
        <taxon>Ascomycota</taxon>
        <taxon>Saccharomycotina</taxon>
        <taxon>Pichiomycetes</taxon>
        <taxon>Debaryomycetaceae</taxon>
        <taxon>Candida/Lodderomyces clade</taxon>
        <taxon>Candida</taxon>
    </lineage>
</organism>
<evidence type="ECO:0000259" key="8">
    <source>
        <dbReference type="Pfam" id="PF23411"/>
    </source>
</evidence>
<dbReference type="EMBL" id="CANTUO010000001">
    <property type="protein sequence ID" value="CAI5757379.1"/>
    <property type="molecule type" value="Genomic_DNA"/>
</dbReference>
<dbReference type="AlphaFoldDB" id="A0A9W4TVM2"/>
<feature type="domain" description="Vps41 beta-propeller" evidence="8">
    <location>
        <begin position="44"/>
        <end position="396"/>
    </location>
</feature>
<feature type="compositionally biased region" description="Basic and acidic residues" evidence="7">
    <location>
        <begin position="10"/>
        <end position="22"/>
    </location>
</feature>
<evidence type="ECO:0000256" key="4">
    <source>
        <dbReference type="PIRNR" id="PIRNR028921"/>
    </source>
</evidence>
<protein>
    <recommendedName>
        <fullName evidence="4">Vacuolar protein sorting-associated protein 41</fullName>
    </recommendedName>
</protein>
<evidence type="ECO:0000256" key="5">
    <source>
        <dbReference type="PROSITE-ProRule" id="PRU01006"/>
    </source>
</evidence>
<feature type="region of interest" description="Disordered" evidence="7">
    <location>
        <begin position="1"/>
        <end position="40"/>
    </location>
</feature>
<evidence type="ECO:0000313" key="9">
    <source>
        <dbReference type="EMBL" id="CAI5757379.1"/>
    </source>
</evidence>
<dbReference type="FunFam" id="2.130.10.10:FF:000933">
    <property type="entry name" value="Vacuolar protein sorting-associated protein 41"/>
    <property type="match status" value="1"/>
</dbReference>
<name>A0A9W4TVM2_9ASCO</name>
<dbReference type="InterPro" id="IPR045111">
    <property type="entry name" value="Vps41/Vps8"/>
</dbReference>
<dbReference type="GO" id="GO:0034058">
    <property type="term" value="P:endosomal vesicle fusion"/>
    <property type="evidence" value="ECO:0007669"/>
    <property type="project" value="UniProtKB-UniRule"/>
</dbReference>
<evidence type="ECO:0000256" key="2">
    <source>
        <dbReference type="ARBA" id="ARBA00022448"/>
    </source>
</evidence>
<dbReference type="Proteomes" id="UP001152885">
    <property type="component" value="Unassembled WGS sequence"/>
</dbReference>
<dbReference type="InterPro" id="IPR016902">
    <property type="entry name" value="Vps41"/>
</dbReference>
<dbReference type="InterPro" id="IPR015943">
    <property type="entry name" value="WD40/YVTN_repeat-like_dom_sf"/>
</dbReference>
<evidence type="ECO:0000256" key="3">
    <source>
        <dbReference type="ARBA" id="ARBA00022927"/>
    </source>
</evidence>
<accession>A0A9W4TVM2</accession>
<dbReference type="PANTHER" id="PTHR12616">
    <property type="entry name" value="VACUOLAR PROTEIN SORTING VPS41"/>
    <property type="match status" value="1"/>
</dbReference>
<comment type="caution">
    <text evidence="9">The sequence shown here is derived from an EMBL/GenBank/DDBJ whole genome shotgun (WGS) entry which is preliminary data.</text>
</comment>
<dbReference type="PROSITE" id="PS50236">
    <property type="entry name" value="CHCR"/>
    <property type="match status" value="1"/>
</dbReference>
<dbReference type="GO" id="GO:0009267">
    <property type="term" value="P:cellular response to starvation"/>
    <property type="evidence" value="ECO:0007669"/>
    <property type="project" value="TreeGrafter"/>
</dbReference>
<dbReference type="SMART" id="SM00299">
    <property type="entry name" value="CLH"/>
    <property type="match status" value="1"/>
</dbReference>
<keyword evidence="4" id="KW-0926">Vacuole</keyword>
<keyword evidence="2 4" id="KW-0813">Transport</keyword>
<keyword evidence="6" id="KW-0175">Coiled coil</keyword>
<dbReference type="OrthoDB" id="244107at2759"/>
<dbReference type="InterPro" id="IPR057780">
    <property type="entry name" value="Beta-prop_Vps41"/>
</dbReference>
<feature type="compositionally biased region" description="Acidic residues" evidence="7">
    <location>
        <begin position="23"/>
        <end position="39"/>
    </location>
</feature>
<dbReference type="GO" id="GO:0000329">
    <property type="term" value="C:fungal-type vacuole membrane"/>
    <property type="evidence" value="ECO:0007669"/>
    <property type="project" value="UniProtKB-UniRule"/>
</dbReference>